<dbReference type="SUPFAM" id="SSF46689">
    <property type="entry name" value="Homeodomain-like"/>
    <property type="match status" value="1"/>
</dbReference>
<organism evidence="6 7">
    <name type="scientific">Saponaria officinalis</name>
    <name type="common">Common soapwort</name>
    <name type="synonym">Lychnis saponaria</name>
    <dbReference type="NCBI Taxonomy" id="3572"/>
    <lineage>
        <taxon>Eukaryota</taxon>
        <taxon>Viridiplantae</taxon>
        <taxon>Streptophyta</taxon>
        <taxon>Embryophyta</taxon>
        <taxon>Tracheophyta</taxon>
        <taxon>Spermatophyta</taxon>
        <taxon>Magnoliopsida</taxon>
        <taxon>eudicotyledons</taxon>
        <taxon>Gunneridae</taxon>
        <taxon>Pentapetalae</taxon>
        <taxon>Caryophyllales</taxon>
        <taxon>Caryophyllaceae</taxon>
        <taxon>Caryophylleae</taxon>
        <taxon>Saponaria</taxon>
    </lineage>
</organism>
<protein>
    <recommendedName>
        <fullName evidence="5">Homeobox domain-containing protein</fullName>
    </recommendedName>
</protein>
<dbReference type="SMART" id="SM00389">
    <property type="entry name" value="HOX"/>
    <property type="match status" value="1"/>
</dbReference>
<gene>
    <name evidence="6" type="ORF">RND81_05G202700</name>
</gene>
<dbReference type="GO" id="GO:0010228">
    <property type="term" value="P:vegetative to reproductive phase transition of meristem"/>
    <property type="evidence" value="ECO:0007669"/>
    <property type="project" value="TreeGrafter"/>
</dbReference>
<dbReference type="Proteomes" id="UP001443914">
    <property type="component" value="Unassembled WGS sequence"/>
</dbReference>
<feature type="domain" description="Homeobox" evidence="5">
    <location>
        <begin position="67"/>
        <end position="127"/>
    </location>
</feature>
<keyword evidence="2 3" id="KW-0238">DNA-binding</keyword>
<sequence length="937" mass="104537">MELMLKDYPSELEIGASMASFQNAMESQKQLFHRQIDQLRNIVVTQCKLTGVNPLSQEMAAGALSIKIGKRPRDLLNPKAVKYMQAVFSIKDAISKKESREIGALFGLTVTQVREYFASQRTRVRKIVRVSREKALRASGTKELQDGIAADVDPMFVVEEPVPLKTIGPPTAEEAPSCSNQDEVLPGLDEFDKQFVENIFRMMSKEESFSGQVKLMEWILRVENPSVLSWFLSKDGVMILDSWLSEAASEEQTSVLSVVLKVFCHLPLQQALPVHMSVILQGVNRLRFYRVADISNRAKVLLSKWSKMFAKSQALKKPNGTRTIGSQQEINLSQRLDELLGDGSWQPSIDNPEGVLVPYAYPDDSRWNVESQHDIKLLTASSDDSNRKYSLGTSSAHNKERRKVLLVEQPGQKTASKTTQVKAVPVSQARPITADEIQKAKMRAHYMQSNKTKTEPKKLSLLTNDFLSASEAYLRPKLEAQKKARLLPPKSVKQEEPPCNLKPIVEPRESLLDKYRRIQIPWLAPPEVHLNSDWGVGTGENSKEIDVQKNRTRREKETFYRTSEEIPSNPKDPWDTEMDYDDSLTPEIPIEQLPEADDNQTPETHDSSVRSDTPASTSSQPGAEPDLELLAVLLKNPELVFALTSGQASGLSSEDTVKLLDILKSSGGSALLSSQAGKPEKEVEVSLPSPTPSRDVRVSFPSPTPPSRVEVSLPSPTPSSNPGPVRDNSGWALETPKNPFSRQTFPAVATTVTVSDRSQFTSSSHLSSLPLTSSFVPENQSTMYIPALNQTPITNYHHMNPSANDLPGNIPSYSRSQVHSQSPYMSEVRHHGMAQNSLSSTHGSQNAYNPNVPDIRPGFIRDRNDLYSGGYESWSPEHQHGHGWNYPNQRGFGGHGHGHGPPPDRLSRNQDLSGFRDRNWQGGRGVNRRWQDDDRKR</sequence>
<keyword evidence="3" id="KW-0539">Nucleus</keyword>
<evidence type="ECO:0000256" key="4">
    <source>
        <dbReference type="SAM" id="MobiDB-lite"/>
    </source>
</evidence>
<keyword evidence="3" id="KW-0371">Homeobox</keyword>
<keyword evidence="7" id="KW-1185">Reference proteome</keyword>
<reference evidence="6" key="1">
    <citation type="submission" date="2024-03" db="EMBL/GenBank/DDBJ databases">
        <title>WGS assembly of Saponaria officinalis var. Norfolk2.</title>
        <authorList>
            <person name="Jenkins J."/>
            <person name="Shu S."/>
            <person name="Grimwood J."/>
            <person name="Barry K."/>
            <person name="Goodstein D."/>
            <person name="Schmutz J."/>
            <person name="Leebens-Mack J."/>
            <person name="Osbourn A."/>
        </authorList>
    </citation>
    <scope>NUCLEOTIDE SEQUENCE [LARGE SCALE GENOMIC DNA]</scope>
    <source>
        <strain evidence="6">JIC</strain>
    </source>
</reference>
<dbReference type="PANTHER" id="PTHR33400:SF6">
    <property type="entry name" value="HOMEOBOX PROTEIN LUMINIDEPENDENS"/>
    <property type="match status" value="1"/>
</dbReference>
<comment type="subcellular location">
    <subcellularLocation>
        <location evidence="1 3">Nucleus</location>
    </subcellularLocation>
</comment>
<feature type="region of interest" description="Disordered" evidence="4">
    <location>
        <begin position="669"/>
        <end position="738"/>
    </location>
</feature>
<evidence type="ECO:0000259" key="5">
    <source>
        <dbReference type="PROSITE" id="PS50071"/>
    </source>
</evidence>
<comment type="caution">
    <text evidence="6">The sequence shown here is derived from an EMBL/GenBank/DDBJ whole genome shotgun (WGS) entry which is preliminary data.</text>
</comment>
<feature type="region of interest" description="Disordered" evidence="4">
    <location>
        <begin position="871"/>
        <end position="937"/>
    </location>
</feature>
<feature type="compositionally biased region" description="Polar residues" evidence="4">
    <location>
        <begin position="834"/>
        <end position="849"/>
    </location>
</feature>
<dbReference type="Gene3D" id="1.10.10.60">
    <property type="entry name" value="Homeodomain-like"/>
    <property type="match status" value="1"/>
</dbReference>
<evidence type="ECO:0000256" key="3">
    <source>
        <dbReference type="PROSITE-ProRule" id="PRU00108"/>
    </source>
</evidence>
<evidence type="ECO:0000313" key="6">
    <source>
        <dbReference type="EMBL" id="KAK9726265.1"/>
    </source>
</evidence>
<feature type="region of interest" description="Disordered" evidence="4">
    <location>
        <begin position="834"/>
        <end position="856"/>
    </location>
</feature>
<accession>A0AAW1KUB5</accession>
<dbReference type="GO" id="GO:0005634">
    <property type="term" value="C:nucleus"/>
    <property type="evidence" value="ECO:0007669"/>
    <property type="project" value="UniProtKB-SubCell"/>
</dbReference>
<dbReference type="InterPro" id="IPR001356">
    <property type="entry name" value="HD"/>
</dbReference>
<dbReference type="CDD" id="cd00086">
    <property type="entry name" value="homeodomain"/>
    <property type="match status" value="1"/>
</dbReference>
<feature type="compositionally biased region" description="Basic and acidic residues" evidence="4">
    <location>
        <begin position="541"/>
        <end position="564"/>
    </location>
</feature>
<proteinExistence type="predicted"/>
<dbReference type="EMBL" id="JBDFQZ010000005">
    <property type="protein sequence ID" value="KAK9726265.1"/>
    <property type="molecule type" value="Genomic_DNA"/>
</dbReference>
<dbReference type="PANTHER" id="PTHR33400">
    <property type="entry name" value="ZINC FINGER CCCH DOMAIN-CONTAINING PROTEIN 6-RELATED"/>
    <property type="match status" value="1"/>
</dbReference>
<name>A0AAW1KUB5_SAPOF</name>
<feature type="compositionally biased region" description="Polar residues" evidence="4">
    <location>
        <begin position="610"/>
        <end position="621"/>
    </location>
</feature>
<feature type="region of interest" description="Disordered" evidence="4">
    <location>
        <begin position="534"/>
        <end position="623"/>
    </location>
</feature>
<dbReference type="PROSITE" id="PS50071">
    <property type="entry name" value="HOMEOBOX_2"/>
    <property type="match status" value="1"/>
</dbReference>
<feature type="compositionally biased region" description="Acidic residues" evidence="4">
    <location>
        <begin position="575"/>
        <end position="584"/>
    </location>
</feature>
<feature type="DNA-binding region" description="Homeobox" evidence="3">
    <location>
        <begin position="69"/>
        <end position="128"/>
    </location>
</feature>
<dbReference type="InterPro" id="IPR009057">
    <property type="entry name" value="Homeodomain-like_sf"/>
</dbReference>
<evidence type="ECO:0000256" key="2">
    <source>
        <dbReference type="ARBA" id="ARBA00023125"/>
    </source>
</evidence>
<evidence type="ECO:0000256" key="1">
    <source>
        <dbReference type="ARBA" id="ARBA00004123"/>
    </source>
</evidence>
<dbReference type="AlphaFoldDB" id="A0AAW1KUB5"/>
<evidence type="ECO:0000313" key="7">
    <source>
        <dbReference type="Proteomes" id="UP001443914"/>
    </source>
</evidence>
<dbReference type="GO" id="GO:0003677">
    <property type="term" value="F:DNA binding"/>
    <property type="evidence" value="ECO:0007669"/>
    <property type="project" value="UniProtKB-UniRule"/>
</dbReference>